<protein>
    <recommendedName>
        <fullName evidence="1">ATP-grasp domain-containing protein</fullName>
    </recommendedName>
</protein>
<dbReference type="InterPro" id="IPR025643">
    <property type="entry name" value="R2K_3"/>
</dbReference>
<organism evidence="2 3">
    <name type="scientific">Mycobacteroides saopaulense</name>
    <dbReference type="NCBI Taxonomy" id="1578165"/>
    <lineage>
        <taxon>Bacteria</taxon>
        <taxon>Bacillati</taxon>
        <taxon>Actinomycetota</taxon>
        <taxon>Actinomycetes</taxon>
        <taxon>Mycobacteriales</taxon>
        <taxon>Mycobacteriaceae</taxon>
        <taxon>Mycobacteroides</taxon>
    </lineage>
</organism>
<accession>A0A1X0IJN8</accession>
<sequence>GLGTDRINWNGGRLKQADPQVLTIPLGRPPELDDTFFRAVDAAIARLNGIADFLVLDMAQYAHDGHWGVVELNDACHAGFPPALSPREVFGTLLEH</sequence>
<name>A0A1X0IJN8_9MYCO</name>
<evidence type="ECO:0000259" key="1">
    <source>
        <dbReference type="Pfam" id="PF14243"/>
    </source>
</evidence>
<feature type="domain" description="ATP-grasp" evidence="1">
    <location>
        <begin position="33"/>
        <end position="88"/>
    </location>
</feature>
<dbReference type="Pfam" id="PF14243">
    <property type="entry name" value="R2K_3"/>
    <property type="match status" value="1"/>
</dbReference>
<gene>
    <name evidence="2" type="ORF">BST43_26270</name>
</gene>
<evidence type="ECO:0000313" key="2">
    <source>
        <dbReference type="EMBL" id="ORB47181.1"/>
    </source>
</evidence>
<evidence type="ECO:0000313" key="3">
    <source>
        <dbReference type="Proteomes" id="UP000192434"/>
    </source>
</evidence>
<proteinExistence type="predicted"/>
<dbReference type="RefSeq" id="WP_207565808.1">
    <property type="nucleotide sequence ID" value="NZ_MVII01000067.1"/>
</dbReference>
<dbReference type="EMBL" id="MVII01000067">
    <property type="protein sequence ID" value="ORB47181.1"/>
    <property type="molecule type" value="Genomic_DNA"/>
</dbReference>
<dbReference type="Proteomes" id="UP000192434">
    <property type="component" value="Unassembled WGS sequence"/>
</dbReference>
<reference evidence="2 3" key="1">
    <citation type="submission" date="2016-12" db="EMBL/GenBank/DDBJ databases">
        <title>The new phylogeny of genus Mycobacterium.</title>
        <authorList>
            <person name="Tortoli E."/>
            <person name="Trovato A."/>
            <person name="Cirillo D.M."/>
        </authorList>
    </citation>
    <scope>NUCLEOTIDE SEQUENCE [LARGE SCALE GENOMIC DNA]</scope>
    <source>
        <strain evidence="2 3">CCUG 66554</strain>
    </source>
</reference>
<feature type="non-terminal residue" evidence="2">
    <location>
        <position position="1"/>
    </location>
</feature>
<dbReference type="AlphaFoldDB" id="A0A1X0IJN8"/>
<comment type="caution">
    <text evidence="2">The sequence shown here is derived from an EMBL/GenBank/DDBJ whole genome shotgun (WGS) entry which is preliminary data.</text>
</comment>